<proteinExistence type="predicted"/>
<dbReference type="EMBL" id="FNUC01000004">
    <property type="protein sequence ID" value="SEF17550.1"/>
    <property type="molecule type" value="Genomic_DNA"/>
</dbReference>
<feature type="compositionally biased region" description="Pro residues" evidence="1">
    <location>
        <begin position="10"/>
        <end position="19"/>
    </location>
</feature>
<dbReference type="PANTHER" id="PTHR40763:SF4">
    <property type="entry name" value="DUF1707 DOMAIN-CONTAINING PROTEIN"/>
    <property type="match status" value="1"/>
</dbReference>
<dbReference type="Proteomes" id="UP000181980">
    <property type="component" value="Unassembled WGS sequence"/>
</dbReference>
<dbReference type="STRING" id="561176.SAMN04488561_5927"/>
<evidence type="ECO:0000259" key="3">
    <source>
        <dbReference type="Pfam" id="PF09922"/>
    </source>
</evidence>
<dbReference type="InterPro" id="IPR012551">
    <property type="entry name" value="DUF1707_SHOCT-like"/>
</dbReference>
<accession>A0A1H5PUL3</accession>
<evidence type="ECO:0000256" key="1">
    <source>
        <dbReference type="SAM" id="MobiDB-lite"/>
    </source>
</evidence>
<feature type="domain" description="DUF1707" evidence="2">
    <location>
        <begin position="32"/>
        <end position="84"/>
    </location>
</feature>
<reference evidence="5" key="1">
    <citation type="submission" date="2016-10" db="EMBL/GenBank/DDBJ databases">
        <authorList>
            <person name="Varghese N."/>
            <person name="Submissions S."/>
        </authorList>
    </citation>
    <scope>NUCLEOTIDE SEQUENCE [LARGE SCALE GENOMIC DNA]</scope>
    <source>
        <strain evidence="5">DSM 45237</strain>
    </source>
</reference>
<evidence type="ECO:0000259" key="2">
    <source>
        <dbReference type="Pfam" id="PF08044"/>
    </source>
</evidence>
<gene>
    <name evidence="4" type="ORF">SAMN04488561_5927</name>
</gene>
<dbReference type="RefSeq" id="WP_069114963.1">
    <property type="nucleotide sequence ID" value="NZ_FNUC01000004.1"/>
</dbReference>
<evidence type="ECO:0000313" key="5">
    <source>
        <dbReference type="Proteomes" id="UP000181980"/>
    </source>
</evidence>
<organism evidence="4 5">
    <name type="scientific">Jiangella alba</name>
    <dbReference type="NCBI Taxonomy" id="561176"/>
    <lineage>
        <taxon>Bacteria</taxon>
        <taxon>Bacillati</taxon>
        <taxon>Actinomycetota</taxon>
        <taxon>Actinomycetes</taxon>
        <taxon>Jiangellales</taxon>
        <taxon>Jiangellaceae</taxon>
        <taxon>Jiangella</taxon>
    </lineage>
</organism>
<sequence length="253" mass="26954">MSEVPDEPKPAPAPAPPAPGADYPDVRSAADLRCSDVDRERVAEALRQAAGDGRLTLTELEERLEATFKARTYGELQPITRDLPQGPYPVPGGNPAANWQAGRPGAAGVAPVAGAAGAGVQPPLPPSGGPVRPSERITSVLGNEKRQGRWEVPARIDVTSILGEVVLDFTEAVVRTPEVEIQTSIVLGSLTMIVPEGIDVRIDEGTNILGERKMKLREPVTPGAPVYRVRGFVLLGEVTVRPPRDKRRSLLGH</sequence>
<dbReference type="AlphaFoldDB" id="A0A1H5PUL3"/>
<feature type="domain" description="Cell wall-active antibiotics response LiaF-like C-terminal" evidence="3">
    <location>
        <begin position="147"/>
        <end position="211"/>
    </location>
</feature>
<dbReference type="OrthoDB" id="4772576at2"/>
<keyword evidence="5" id="KW-1185">Reference proteome</keyword>
<protein>
    <submittedName>
        <fullName evidence="4">Cell wall-active antibiotics response 4TMS YvqF</fullName>
    </submittedName>
</protein>
<dbReference type="Pfam" id="PF08044">
    <property type="entry name" value="DUF1707"/>
    <property type="match status" value="1"/>
</dbReference>
<name>A0A1H5PUL3_9ACTN</name>
<dbReference type="InterPro" id="IPR024425">
    <property type="entry name" value="LiaF-like_C"/>
</dbReference>
<feature type="region of interest" description="Disordered" evidence="1">
    <location>
        <begin position="1"/>
        <end position="28"/>
    </location>
</feature>
<evidence type="ECO:0000313" key="4">
    <source>
        <dbReference type="EMBL" id="SEF17550.1"/>
    </source>
</evidence>
<dbReference type="Pfam" id="PF09922">
    <property type="entry name" value="LiaF-like_C"/>
    <property type="match status" value="1"/>
</dbReference>
<dbReference type="PANTHER" id="PTHR40763">
    <property type="entry name" value="MEMBRANE PROTEIN-RELATED"/>
    <property type="match status" value="1"/>
</dbReference>